<dbReference type="PANTHER" id="PTHR44366">
    <property type="entry name" value="UDP-N-ACETYLGLUCOSAMINE--PEPTIDE N-ACETYLGLUCOSAMINYLTRANSFERASE 110 KDA SUBUNIT"/>
    <property type="match status" value="1"/>
</dbReference>
<dbReference type="Pfam" id="PF13432">
    <property type="entry name" value="TPR_16"/>
    <property type="match status" value="1"/>
</dbReference>
<accession>A0ABV8DDJ5</accession>
<feature type="repeat" description="TPR" evidence="8">
    <location>
        <begin position="95"/>
        <end position="128"/>
    </location>
</feature>
<comment type="pathway">
    <text evidence="1">Protein modification; protein glycosylation.</text>
</comment>
<dbReference type="PROSITE" id="PS50293">
    <property type="entry name" value="TPR_REGION"/>
    <property type="match status" value="1"/>
</dbReference>
<dbReference type="Pfam" id="PF13414">
    <property type="entry name" value="TPR_11"/>
    <property type="match status" value="1"/>
</dbReference>
<evidence type="ECO:0000256" key="6">
    <source>
        <dbReference type="ARBA" id="ARBA00022737"/>
    </source>
</evidence>
<dbReference type="Gene3D" id="1.25.40.10">
    <property type="entry name" value="Tetratricopeptide repeat domain"/>
    <property type="match status" value="4"/>
</dbReference>
<dbReference type="InterPro" id="IPR019734">
    <property type="entry name" value="TPR_rpt"/>
</dbReference>
<name>A0ABV8DDJ5_9BURK</name>
<comment type="caution">
    <text evidence="11">The sequence shown here is derived from an EMBL/GenBank/DDBJ whole genome shotgun (WGS) entry which is preliminary data.</text>
</comment>
<keyword evidence="9" id="KW-0175">Coiled coil</keyword>
<evidence type="ECO:0000256" key="8">
    <source>
        <dbReference type="PROSITE-ProRule" id="PRU00339"/>
    </source>
</evidence>
<dbReference type="PROSITE" id="PS50005">
    <property type="entry name" value="TPR"/>
    <property type="match status" value="7"/>
</dbReference>
<evidence type="ECO:0000259" key="10">
    <source>
        <dbReference type="Pfam" id="PF13844"/>
    </source>
</evidence>
<dbReference type="SMART" id="SM00028">
    <property type="entry name" value="TPR"/>
    <property type="match status" value="9"/>
</dbReference>
<evidence type="ECO:0000313" key="12">
    <source>
        <dbReference type="Proteomes" id="UP001595693"/>
    </source>
</evidence>
<feature type="domain" description="O-GlcNAc transferase C-terminal" evidence="10">
    <location>
        <begin position="574"/>
        <end position="751"/>
    </location>
</feature>
<feature type="domain" description="O-GlcNAc transferase C-terminal" evidence="10">
    <location>
        <begin position="411"/>
        <end position="568"/>
    </location>
</feature>
<dbReference type="Pfam" id="PF13844">
    <property type="entry name" value="Glyco_transf_41"/>
    <property type="match status" value="2"/>
</dbReference>
<feature type="repeat" description="TPR" evidence="8">
    <location>
        <begin position="265"/>
        <end position="298"/>
    </location>
</feature>
<evidence type="ECO:0000256" key="1">
    <source>
        <dbReference type="ARBA" id="ARBA00004922"/>
    </source>
</evidence>
<evidence type="ECO:0000256" key="4">
    <source>
        <dbReference type="ARBA" id="ARBA00022676"/>
    </source>
</evidence>
<dbReference type="EMBL" id="JBHSAJ010000052">
    <property type="protein sequence ID" value="MFC3936425.1"/>
    <property type="molecule type" value="Genomic_DNA"/>
</dbReference>
<feature type="repeat" description="TPR" evidence="8">
    <location>
        <begin position="231"/>
        <end position="264"/>
    </location>
</feature>
<evidence type="ECO:0000256" key="3">
    <source>
        <dbReference type="ARBA" id="ARBA00011970"/>
    </source>
</evidence>
<keyword evidence="7 8" id="KW-0802">TPR repeat</keyword>
<dbReference type="Gene3D" id="3.40.50.11380">
    <property type="match status" value="1"/>
</dbReference>
<dbReference type="Pfam" id="PF13424">
    <property type="entry name" value="TPR_12"/>
    <property type="match status" value="1"/>
</dbReference>
<dbReference type="InterPro" id="IPR011990">
    <property type="entry name" value="TPR-like_helical_dom_sf"/>
</dbReference>
<keyword evidence="12" id="KW-1185">Reference proteome</keyword>
<keyword evidence="5" id="KW-0808">Transferase</keyword>
<comment type="similarity">
    <text evidence="2">Belongs to the glycosyltransferase 41 family. O-GlcNAc transferase subfamily.</text>
</comment>
<dbReference type="PANTHER" id="PTHR44366:SF1">
    <property type="entry name" value="UDP-N-ACETYLGLUCOSAMINE--PEPTIDE N-ACETYLGLUCOSAMINYLTRANSFERASE 110 KDA SUBUNIT"/>
    <property type="match status" value="1"/>
</dbReference>
<dbReference type="InterPro" id="IPR037919">
    <property type="entry name" value="OGT"/>
</dbReference>
<dbReference type="SUPFAM" id="SSF53756">
    <property type="entry name" value="UDP-Glycosyltransferase/glycogen phosphorylase"/>
    <property type="match status" value="1"/>
</dbReference>
<evidence type="ECO:0000256" key="5">
    <source>
        <dbReference type="ARBA" id="ARBA00022679"/>
    </source>
</evidence>
<keyword evidence="6" id="KW-0677">Repeat</keyword>
<dbReference type="RefSeq" id="WP_238385613.1">
    <property type="nucleotide sequence ID" value="NZ_JAMXAX010000167.1"/>
</dbReference>
<gene>
    <name evidence="11" type="ORF">ACFOW3_17555</name>
</gene>
<sequence>MRAHQEGAIAQANQLYNTILKNDPKNVGALHMQGVLAYQAGHLQVAVDLIGQAIKLAPDDAAPHVNRGLALSALKRHDEALAHFERATSLRPDFAEAYVNRGITLKELSRPEDAIASYDQAIALQPRLAAAHNNKGNALRQMERLDEALKCYEQAFALDGQDVDACQNMGMLHADAGRSDEALKCFDQVIALRPQHAEAHNGKGAILAQKEQWTQAIVHFEAAIQGDDKLVQAHKNLGIAQRSLFQLSNAVQAFQKAAQLSPLDVDILAFLALSLLEAGRYAEALAVYDQAIRLAPERPDLYYNRANLHIRFNRHQDAVADYTQVYRLKPDAKYLLGYLASCRLKTGDWGHLADDMAQCERSIRAGELGVKPFIALSLFDSPELHKQAAQASVQQDFPESTVLGPILARAGGGKIRVGYYSADFHGHATSYLIAQLFEVHDRERFEWFAFSFGPPATDAMRARLVAGFDHFIDVRERSEIDIARLSRELGIDIAIDLMGFTTGCRFGIFAHRCAPIQAGYLGYPGTTGADYMDYVIADKVVVPPDARRHFTEKLVYLPHSYQVNDSQRAISDRIFTREEARLPATGSVFCCFNNNQKILPQVFDSWMRILQRVPDSVLWLLADNPVVEDSLRREAQARGVAAERLVFAQRLPLSEHLARHRLADLFLDTLPYNAHTTASDALWAGLPVLTRLGESFAARVAASLLHAVGLPELVTHSAAEYEALAISLAQDPARLKALRDKLQAEKAQSPVSGQPWHLETMAYS</sequence>
<dbReference type="SUPFAM" id="SSF48452">
    <property type="entry name" value="TPR-like"/>
    <property type="match status" value="1"/>
</dbReference>
<feature type="repeat" description="TPR" evidence="8">
    <location>
        <begin position="163"/>
        <end position="196"/>
    </location>
</feature>
<proteinExistence type="inferred from homology"/>
<feature type="repeat" description="TPR" evidence="8">
    <location>
        <begin position="129"/>
        <end position="162"/>
    </location>
</feature>
<reference evidence="12" key="1">
    <citation type="journal article" date="2019" name="Int. J. Syst. Evol. Microbiol.">
        <title>The Global Catalogue of Microorganisms (GCM) 10K type strain sequencing project: providing services to taxonomists for standard genome sequencing and annotation.</title>
        <authorList>
            <consortium name="The Broad Institute Genomics Platform"/>
            <consortium name="The Broad Institute Genome Sequencing Center for Infectious Disease"/>
            <person name="Wu L."/>
            <person name="Ma J."/>
        </authorList>
    </citation>
    <scope>NUCLEOTIDE SEQUENCE [LARGE SCALE GENOMIC DNA]</scope>
    <source>
        <strain evidence="12">CCUG 2113</strain>
    </source>
</reference>
<feature type="repeat" description="TPR" evidence="8">
    <location>
        <begin position="61"/>
        <end position="94"/>
    </location>
</feature>
<dbReference type="EC" id="2.4.1.255" evidence="3"/>
<feature type="coiled-coil region" evidence="9">
    <location>
        <begin position="128"/>
        <end position="155"/>
    </location>
</feature>
<dbReference type="Pfam" id="PF00515">
    <property type="entry name" value="TPR_1"/>
    <property type="match status" value="1"/>
</dbReference>
<dbReference type="Gene3D" id="3.40.50.2000">
    <property type="entry name" value="Glycogen Phosphorylase B"/>
    <property type="match status" value="1"/>
</dbReference>
<organism evidence="11 12">
    <name type="scientific">Acidovorax facilis</name>
    <dbReference type="NCBI Taxonomy" id="12917"/>
    <lineage>
        <taxon>Bacteria</taxon>
        <taxon>Pseudomonadati</taxon>
        <taxon>Pseudomonadota</taxon>
        <taxon>Betaproteobacteria</taxon>
        <taxon>Burkholderiales</taxon>
        <taxon>Comamonadaceae</taxon>
        <taxon>Acidovorax</taxon>
    </lineage>
</organism>
<dbReference type="InterPro" id="IPR029489">
    <property type="entry name" value="OGT/SEC/SPY_C"/>
</dbReference>
<evidence type="ECO:0000256" key="9">
    <source>
        <dbReference type="SAM" id="Coils"/>
    </source>
</evidence>
<evidence type="ECO:0000256" key="2">
    <source>
        <dbReference type="ARBA" id="ARBA00005386"/>
    </source>
</evidence>
<protein>
    <recommendedName>
        <fullName evidence="3">protein O-GlcNAc transferase</fullName>
        <ecNumber evidence="3">2.4.1.255</ecNumber>
    </recommendedName>
</protein>
<evidence type="ECO:0000313" key="11">
    <source>
        <dbReference type="EMBL" id="MFC3936425.1"/>
    </source>
</evidence>
<dbReference type="Proteomes" id="UP001595693">
    <property type="component" value="Unassembled WGS sequence"/>
</dbReference>
<feature type="repeat" description="TPR" evidence="8">
    <location>
        <begin position="299"/>
        <end position="332"/>
    </location>
</feature>
<keyword evidence="4" id="KW-0328">Glycosyltransferase</keyword>
<evidence type="ECO:0000256" key="7">
    <source>
        <dbReference type="ARBA" id="ARBA00022803"/>
    </source>
</evidence>